<keyword evidence="3" id="KW-1185">Reference proteome</keyword>
<reference evidence="2 3" key="1">
    <citation type="submission" date="2019-06" db="EMBL/GenBank/DDBJ databases">
        <title>Genome sequence analysis of &gt;100 Bacillus licheniformis strains suggests intrinsic resistance to this species.</title>
        <authorList>
            <person name="Wels M."/>
            <person name="Siezen R.J."/>
            <person name="Johansen E."/>
            <person name="Stuer-Lauridsen B."/>
            <person name="Bjerre K."/>
            <person name="Nielsen B.K.K."/>
        </authorList>
    </citation>
    <scope>NUCLEOTIDE SEQUENCE [LARGE SCALE GENOMIC DNA]</scope>
    <source>
        <strain evidence="2 3">BAC-15381</strain>
    </source>
</reference>
<name>A0ABY3FPC1_9BACI</name>
<evidence type="ECO:0000256" key="1">
    <source>
        <dbReference type="SAM" id="Phobius"/>
    </source>
</evidence>
<protein>
    <submittedName>
        <fullName evidence="2">Uncharacterized protein</fullName>
    </submittedName>
</protein>
<dbReference type="EMBL" id="NILF01000069">
    <property type="protein sequence ID" value="TWL32883.1"/>
    <property type="molecule type" value="Genomic_DNA"/>
</dbReference>
<organism evidence="2 3">
    <name type="scientific">Bacillus paralicheniformis</name>
    <dbReference type="NCBI Taxonomy" id="1648923"/>
    <lineage>
        <taxon>Bacteria</taxon>
        <taxon>Bacillati</taxon>
        <taxon>Bacillota</taxon>
        <taxon>Bacilli</taxon>
        <taxon>Bacillales</taxon>
        <taxon>Bacillaceae</taxon>
        <taxon>Bacillus</taxon>
    </lineage>
</organism>
<dbReference type="Proteomes" id="UP000429980">
    <property type="component" value="Unassembled WGS sequence"/>
</dbReference>
<gene>
    <name evidence="2" type="ORF">CHCC15381_1105</name>
</gene>
<proteinExistence type="predicted"/>
<sequence>MSKAAYSRQPISVRAAWIGVFVIFIMMLMLSYLLGLWQVFLERSLG</sequence>
<feature type="transmembrane region" description="Helical" evidence="1">
    <location>
        <begin position="12"/>
        <end position="40"/>
    </location>
</feature>
<keyword evidence="1" id="KW-0812">Transmembrane</keyword>
<keyword evidence="1" id="KW-1133">Transmembrane helix</keyword>
<accession>A0ABY3FPC1</accession>
<evidence type="ECO:0000313" key="2">
    <source>
        <dbReference type="EMBL" id="TWL32883.1"/>
    </source>
</evidence>
<comment type="caution">
    <text evidence="2">The sequence shown here is derived from an EMBL/GenBank/DDBJ whole genome shotgun (WGS) entry which is preliminary data.</text>
</comment>
<evidence type="ECO:0000313" key="3">
    <source>
        <dbReference type="Proteomes" id="UP000429980"/>
    </source>
</evidence>
<keyword evidence="1" id="KW-0472">Membrane</keyword>